<dbReference type="Gene3D" id="3.40.50.300">
    <property type="entry name" value="P-loop containing nucleotide triphosphate hydrolases"/>
    <property type="match status" value="1"/>
</dbReference>
<feature type="domain" description="CobQ/CobB/MinD/ParA nucleotide binding" evidence="3">
    <location>
        <begin position="86"/>
        <end position="253"/>
    </location>
</feature>
<protein>
    <submittedName>
        <fullName evidence="4">Mrp family chromosome partitioning ATPase</fullName>
    </submittedName>
</protein>
<evidence type="ECO:0000313" key="5">
    <source>
        <dbReference type="Proteomes" id="UP000549617"/>
    </source>
</evidence>
<evidence type="ECO:0000256" key="2">
    <source>
        <dbReference type="ARBA" id="ARBA00022840"/>
    </source>
</evidence>
<keyword evidence="5" id="KW-1185">Reference proteome</keyword>
<evidence type="ECO:0000259" key="3">
    <source>
        <dbReference type="Pfam" id="PF01656"/>
    </source>
</evidence>
<dbReference type="InterPro" id="IPR027417">
    <property type="entry name" value="P-loop_NTPase"/>
</dbReference>
<sequence>MQIQETASVSFDPSDPLKSAASDVVIPAIDRLETFAIEPDVLANNSIVGFNSRDIRSRPFNLLRSQVTKRMRAEGWKLLGITSATPAAGKSFLAANMAAAMSQLSDTRVFLFDLDLRRASLAENFGMQGDVGLTEYLQGDTADLSSFGRRMGEVNLAVFPCFRSGVNSAELFAGEQFQTLMNGMRALPDDSIAVCDLPPVFANDDAMMIAQSLDAYILVLEEGVTTKKQIRDAMRLLSPTPCLGTVLNRFDGGFGDQYGYAYGGKYDKYYGD</sequence>
<gene>
    <name evidence="4" type="ORF">FHS49_002645</name>
</gene>
<name>A0A7W9AJI7_9SPHN</name>
<reference evidence="4 5" key="1">
    <citation type="submission" date="2020-08" db="EMBL/GenBank/DDBJ databases">
        <title>Genomic Encyclopedia of Type Strains, Phase IV (KMG-IV): sequencing the most valuable type-strain genomes for metagenomic binning, comparative biology and taxonomic classification.</title>
        <authorList>
            <person name="Goeker M."/>
        </authorList>
    </citation>
    <scope>NUCLEOTIDE SEQUENCE [LARGE SCALE GENOMIC DNA]</scope>
    <source>
        <strain evidence="4 5">DSM 25079</strain>
    </source>
</reference>
<keyword evidence="2" id="KW-0067">ATP-binding</keyword>
<dbReference type="Proteomes" id="UP000549617">
    <property type="component" value="Unassembled WGS sequence"/>
</dbReference>
<dbReference type="EMBL" id="JACIJC010000004">
    <property type="protein sequence ID" value="MBB5686621.1"/>
    <property type="molecule type" value="Genomic_DNA"/>
</dbReference>
<comment type="caution">
    <text evidence="4">The sequence shown here is derived from an EMBL/GenBank/DDBJ whole genome shotgun (WGS) entry which is preliminary data.</text>
</comment>
<dbReference type="InterPro" id="IPR002586">
    <property type="entry name" value="CobQ/CobB/MinD/ParA_Nub-bd_dom"/>
</dbReference>
<proteinExistence type="predicted"/>
<dbReference type="RefSeq" id="WP_184019215.1">
    <property type="nucleotide sequence ID" value="NZ_JACIJC010000004.1"/>
</dbReference>
<evidence type="ECO:0000313" key="4">
    <source>
        <dbReference type="EMBL" id="MBB5686621.1"/>
    </source>
</evidence>
<dbReference type="AlphaFoldDB" id="A0A7W9AJI7"/>
<accession>A0A7W9AJI7</accession>
<dbReference type="InterPro" id="IPR050445">
    <property type="entry name" value="Bact_polysacc_biosynth/exp"/>
</dbReference>
<organism evidence="4 5">
    <name type="scientific">Sphingobium boeckii</name>
    <dbReference type="NCBI Taxonomy" id="1082345"/>
    <lineage>
        <taxon>Bacteria</taxon>
        <taxon>Pseudomonadati</taxon>
        <taxon>Pseudomonadota</taxon>
        <taxon>Alphaproteobacteria</taxon>
        <taxon>Sphingomonadales</taxon>
        <taxon>Sphingomonadaceae</taxon>
        <taxon>Sphingobium</taxon>
    </lineage>
</organism>
<dbReference type="CDD" id="cd05387">
    <property type="entry name" value="BY-kinase"/>
    <property type="match status" value="1"/>
</dbReference>
<dbReference type="PANTHER" id="PTHR32309:SF31">
    <property type="entry name" value="CAPSULAR EXOPOLYSACCHARIDE FAMILY"/>
    <property type="match status" value="1"/>
</dbReference>
<keyword evidence="1" id="KW-0547">Nucleotide-binding</keyword>
<dbReference type="SUPFAM" id="SSF52540">
    <property type="entry name" value="P-loop containing nucleoside triphosphate hydrolases"/>
    <property type="match status" value="1"/>
</dbReference>
<dbReference type="InterPro" id="IPR005702">
    <property type="entry name" value="Wzc-like_C"/>
</dbReference>
<dbReference type="Pfam" id="PF01656">
    <property type="entry name" value="CbiA"/>
    <property type="match status" value="1"/>
</dbReference>
<dbReference type="PANTHER" id="PTHR32309">
    <property type="entry name" value="TYROSINE-PROTEIN KINASE"/>
    <property type="match status" value="1"/>
</dbReference>
<evidence type="ECO:0000256" key="1">
    <source>
        <dbReference type="ARBA" id="ARBA00022741"/>
    </source>
</evidence>